<evidence type="ECO:0000313" key="3">
    <source>
        <dbReference type="EMBL" id="PUW04492.1"/>
    </source>
</evidence>
<dbReference type="EMBL" id="WAGF01000003">
    <property type="protein sequence ID" value="KAB0881401.1"/>
    <property type="molecule type" value="Genomic_DNA"/>
</dbReference>
<evidence type="ECO:0000313" key="2">
    <source>
        <dbReference type="EMBL" id="NYV44275.1"/>
    </source>
</evidence>
<comment type="caution">
    <text evidence="2">The sequence shown here is derived from an EMBL/GenBank/DDBJ whole genome shotgun (WGS) entry which is preliminary data.</text>
</comment>
<reference evidence="1 5" key="2">
    <citation type="submission" date="2019-09" db="EMBL/GenBank/DDBJ databases">
        <title>Prevalence, distribution, and phylogeny of type two toxin-antitoxin genes possessed by Cronobacter species where C. sakazakii homologs follow sequence type lineages.</title>
        <authorList>
            <person name="Finkelstein S."/>
            <person name="Negrete F."/>
            <person name="Jang H."/>
            <person name="Gopinath G.R."/>
            <person name="Tall B.D."/>
        </authorList>
    </citation>
    <scope>NUCLEOTIDE SEQUENCE [LARGE SCALE GENOMIC DNA]</scope>
    <source>
        <strain evidence="1 5">MOD1_Comp4</strain>
    </source>
</reference>
<dbReference type="STRING" id="28141.CSK29544_03789"/>
<dbReference type="Proteomes" id="UP000244856">
    <property type="component" value="Unassembled WGS sequence"/>
</dbReference>
<sequence>MDSLVVPTLDTLRRWLDNLGVSFFECDTCQALHLPHMQNFEGVFDAKIDLVDNVVMFSAMAEIKPSALLTVAADLSAINAGSLTLKAFLDIQDDNLPKLVVCQTLLVEMGVTVAQFEAFYRQSEQQTSMVLMEARAHHLIYTPEEDEKGEPEVNNHFLH</sequence>
<gene>
    <name evidence="3" type="ORF">B7T07_11600</name>
    <name evidence="1" type="ORF">FZI38_04285</name>
    <name evidence="2" type="ORF">HRR37_18340</name>
</gene>
<dbReference type="GeneID" id="56731249"/>
<dbReference type="EMBL" id="NCTU01000005">
    <property type="protein sequence ID" value="PUW04492.1"/>
    <property type="molecule type" value="Genomic_DNA"/>
</dbReference>
<dbReference type="AlphaFoldDB" id="A0A2S9UEK5"/>
<dbReference type="InterPro" id="IPR019660">
    <property type="entry name" value="Put_sensory_transdc_reg_YbjN"/>
</dbReference>
<evidence type="ECO:0000313" key="5">
    <source>
        <dbReference type="Proteomes" id="UP000439917"/>
    </source>
</evidence>
<dbReference type="EMBL" id="JABTXY010000026">
    <property type="protein sequence ID" value="NYV44275.1"/>
    <property type="molecule type" value="Genomic_DNA"/>
</dbReference>
<protein>
    <submittedName>
        <fullName evidence="2">YbjN domain-containing protein</fullName>
    </submittedName>
</protein>
<dbReference type="Proteomes" id="UP000439917">
    <property type="component" value="Unassembled WGS sequence"/>
</dbReference>
<evidence type="ECO:0000313" key="6">
    <source>
        <dbReference type="Proteomes" id="UP000548673"/>
    </source>
</evidence>
<dbReference type="Proteomes" id="UP000548673">
    <property type="component" value="Unassembled WGS sequence"/>
</dbReference>
<evidence type="ECO:0000313" key="1">
    <source>
        <dbReference type="EMBL" id="KAB0881401.1"/>
    </source>
</evidence>
<organism evidence="2 6">
    <name type="scientific">Cronobacter sakazakii</name>
    <name type="common">Enterobacter sakazakii</name>
    <dbReference type="NCBI Taxonomy" id="28141"/>
    <lineage>
        <taxon>Bacteria</taxon>
        <taxon>Pseudomonadati</taxon>
        <taxon>Pseudomonadota</taxon>
        <taxon>Gammaproteobacteria</taxon>
        <taxon>Enterobacterales</taxon>
        <taxon>Enterobacteriaceae</taxon>
        <taxon>Cronobacter</taxon>
    </lineage>
</organism>
<name>A0A2S9UEK5_CROSK</name>
<reference evidence="2 6" key="3">
    <citation type="submission" date="2020-05" db="EMBL/GenBank/DDBJ databases">
        <title>The draft genome of Cronobacter sakazakii strain 145005.</title>
        <authorList>
            <person name="Yang J."/>
            <person name="Liu L."/>
            <person name="Feng Y."/>
            <person name="Zong Z."/>
        </authorList>
    </citation>
    <scope>NUCLEOTIDE SEQUENCE [LARGE SCALE GENOMIC DNA]</scope>
    <source>
        <strain evidence="2 6">145005</strain>
    </source>
</reference>
<dbReference type="RefSeq" id="WP_004385778.1">
    <property type="nucleotide sequence ID" value="NZ_CABMLV010000001.1"/>
</dbReference>
<evidence type="ECO:0000313" key="4">
    <source>
        <dbReference type="Proteomes" id="UP000244856"/>
    </source>
</evidence>
<accession>A0A2S9UEK5</accession>
<dbReference type="Pfam" id="PF10722">
    <property type="entry name" value="YbjN"/>
    <property type="match status" value="1"/>
</dbReference>
<dbReference type="KEGG" id="csj:CSK29544_03789"/>
<reference evidence="3 4" key="1">
    <citation type="submission" date="2017-04" db="EMBL/GenBank/DDBJ databases">
        <title>Cronobacter sakazakii, ST83 Lineage Isolates.</title>
        <authorList>
            <person name="Chase H."/>
            <person name="Tall B."/>
            <person name="Gopinath G."/>
            <person name="Lehner A."/>
        </authorList>
    </citation>
    <scope>NUCLEOTIDE SEQUENCE [LARGE SCALE GENOMIC DNA]</scope>
    <source>
        <strain evidence="3 4">MOD1_Comp15</strain>
    </source>
</reference>
<proteinExistence type="predicted"/>